<keyword evidence="1" id="KW-1133">Transmembrane helix</keyword>
<proteinExistence type="predicted"/>
<dbReference type="OrthoDB" id="7032452at2"/>
<feature type="transmembrane region" description="Helical" evidence="1">
    <location>
        <begin position="104"/>
        <end position="122"/>
    </location>
</feature>
<feature type="transmembrane region" description="Helical" evidence="1">
    <location>
        <begin position="20"/>
        <end position="46"/>
    </location>
</feature>
<feature type="transmembrane region" description="Helical" evidence="1">
    <location>
        <begin position="80"/>
        <end position="98"/>
    </location>
</feature>
<dbReference type="AlphaFoldDB" id="A0A1X0ZPX9"/>
<comment type="caution">
    <text evidence="2">The sequence shown here is derived from an EMBL/GenBank/DDBJ whole genome shotgun (WGS) entry which is preliminary data.</text>
</comment>
<dbReference type="Proteomes" id="UP000193675">
    <property type="component" value="Unassembled WGS sequence"/>
</dbReference>
<evidence type="ECO:0000313" key="2">
    <source>
        <dbReference type="EMBL" id="ORL60856.1"/>
    </source>
</evidence>
<protein>
    <submittedName>
        <fullName evidence="2">Uncharacterized protein</fullName>
    </submittedName>
</protein>
<reference evidence="2 3" key="1">
    <citation type="submission" date="2017-04" db="EMBL/GenBank/DDBJ databases">
        <title>Presence of VIM-2 positive Pseudomonas species in chickens and their surrounding environment.</title>
        <authorList>
            <person name="Zhang R."/>
        </authorList>
    </citation>
    <scope>NUCLEOTIDE SEQUENCE [LARGE SCALE GENOMIC DNA]</scope>
    <source>
        <strain evidence="2 3">DZ-C18</strain>
    </source>
</reference>
<dbReference type="EMBL" id="NBWC01000037">
    <property type="protein sequence ID" value="ORL60856.1"/>
    <property type="molecule type" value="Genomic_DNA"/>
</dbReference>
<sequence length="151" mass="16692">MKGSTFQKGQELQRFLSRYFGVFIAEFLLSCFAIGGCVSLVFSTYLRSPDRSLSVLALALAWVVSAASHIALVRGYAWGLRGLIGLNGLAVLAALPSYAYRPHMGGYVSVLLFGLLALLVINTQRYREMRLRLVGYRETRRANRQAAKAAK</sequence>
<feature type="transmembrane region" description="Helical" evidence="1">
    <location>
        <begin position="52"/>
        <end position="73"/>
    </location>
</feature>
<keyword evidence="1" id="KW-0472">Membrane</keyword>
<evidence type="ECO:0000313" key="3">
    <source>
        <dbReference type="Proteomes" id="UP000193675"/>
    </source>
</evidence>
<name>A0A1X0ZPX9_PSEPU</name>
<gene>
    <name evidence="2" type="ORF">B7H17_21865</name>
</gene>
<keyword evidence="1" id="KW-0812">Transmembrane</keyword>
<organism evidence="2 3">
    <name type="scientific">Pseudomonas putida</name>
    <name type="common">Arthrobacter siderocapsulatus</name>
    <dbReference type="NCBI Taxonomy" id="303"/>
    <lineage>
        <taxon>Bacteria</taxon>
        <taxon>Pseudomonadati</taxon>
        <taxon>Pseudomonadota</taxon>
        <taxon>Gammaproteobacteria</taxon>
        <taxon>Pseudomonadales</taxon>
        <taxon>Pseudomonadaceae</taxon>
        <taxon>Pseudomonas</taxon>
    </lineage>
</organism>
<accession>A0A1X0ZPX9</accession>
<evidence type="ECO:0000256" key="1">
    <source>
        <dbReference type="SAM" id="Phobius"/>
    </source>
</evidence>